<dbReference type="SUPFAM" id="SSF53474">
    <property type="entry name" value="alpha/beta-Hydrolases"/>
    <property type="match status" value="1"/>
</dbReference>
<name>A0A261STL9_9BORD</name>
<reference evidence="3 4" key="1">
    <citation type="submission" date="2017-05" db="EMBL/GenBank/DDBJ databases">
        <title>Complete and WGS of Bordetella genogroups.</title>
        <authorList>
            <person name="Spilker T."/>
            <person name="LiPuma J."/>
        </authorList>
    </citation>
    <scope>NUCLEOTIDE SEQUENCE [LARGE SCALE GENOMIC DNA]</scope>
    <source>
        <strain evidence="3 4">AU17610</strain>
    </source>
</reference>
<evidence type="ECO:0000256" key="1">
    <source>
        <dbReference type="ARBA" id="ARBA00022801"/>
    </source>
</evidence>
<sequence>MADQDRPLYREYDRAALDVQYNARATVPDIHPILKRYADDSRMARETLRCELDVAYGEHPDETLDIFLPDRIDGRAPVLLFIHGGYWRLLSKSDSSGMAPLFTRAGAIVVAVNYSLAPAVTLDRIVDQNRRALAWVHRHIGRLGGDPARLHACGSSAGGHLVGALLAEGWHAAYGVPKQVLRGAAPMSGLFDLRPLVHTHINEWMRMSPADAERNSPQLHLPEHGGCPLLVTYGESETDEFKRQSQDFLAAWRAAGFAGEYVAMPGSNHFDLVLSLNDPAAPYTRALLSQMGLTPPDLSSTQQQGTLS</sequence>
<evidence type="ECO:0000259" key="2">
    <source>
        <dbReference type="Pfam" id="PF07859"/>
    </source>
</evidence>
<dbReference type="InterPro" id="IPR013094">
    <property type="entry name" value="AB_hydrolase_3"/>
</dbReference>
<keyword evidence="1" id="KW-0378">Hydrolase</keyword>
<dbReference type="Proteomes" id="UP000217005">
    <property type="component" value="Unassembled WGS sequence"/>
</dbReference>
<organism evidence="3 4">
    <name type="scientific">Bordetella genomosp. 1</name>
    <dbReference type="NCBI Taxonomy" id="1395607"/>
    <lineage>
        <taxon>Bacteria</taxon>
        <taxon>Pseudomonadati</taxon>
        <taxon>Pseudomonadota</taxon>
        <taxon>Betaproteobacteria</taxon>
        <taxon>Burkholderiales</taxon>
        <taxon>Alcaligenaceae</taxon>
        <taxon>Bordetella</taxon>
    </lineage>
</organism>
<evidence type="ECO:0000313" key="3">
    <source>
        <dbReference type="EMBL" id="OZI40718.1"/>
    </source>
</evidence>
<dbReference type="InterPro" id="IPR050300">
    <property type="entry name" value="GDXG_lipolytic_enzyme"/>
</dbReference>
<dbReference type="InterPro" id="IPR029058">
    <property type="entry name" value="AB_hydrolase_fold"/>
</dbReference>
<protein>
    <submittedName>
        <fullName evidence="3">Esterase</fullName>
    </submittedName>
</protein>
<gene>
    <name evidence="3" type="ORF">CEG14_02865</name>
</gene>
<evidence type="ECO:0000313" key="4">
    <source>
        <dbReference type="Proteomes" id="UP000217005"/>
    </source>
</evidence>
<dbReference type="OrthoDB" id="9771666at2"/>
<dbReference type="EMBL" id="NEVL01000001">
    <property type="protein sequence ID" value="OZI40718.1"/>
    <property type="molecule type" value="Genomic_DNA"/>
</dbReference>
<dbReference type="Gene3D" id="3.40.50.1820">
    <property type="entry name" value="alpha/beta hydrolase"/>
    <property type="match status" value="1"/>
</dbReference>
<dbReference type="AlphaFoldDB" id="A0A261STL9"/>
<comment type="caution">
    <text evidence="3">The sequence shown here is derived from an EMBL/GenBank/DDBJ whole genome shotgun (WGS) entry which is preliminary data.</text>
</comment>
<dbReference type="Pfam" id="PF07859">
    <property type="entry name" value="Abhydrolase_3"/>
    <property type="match status" value="1"/>
</dbReference>
<dbReference type="GO" id="GO:0016787">
    <property type="term" value="F:hydrolase activity"/>
    <property type="evidence" value="ECO:0007669"/>
    <property type="project" value="UniProtKB-KW"/>
</dbReference>
<dbReference type="PANTHER" id="PTHR48081">
    <property type="entry name" value="AB HYDROLASE SUPERFAMILY PROTEIN C4A8.06C"/>
    <property type="match status" value="1"/>
</dbReference>
<proteinExistence type="predicted"/>
<dbReference type="PANTHER" id="PTHR48081:SF33">
    <property type="entry name" value="KYNURENINE FORMAMIDASE"/>
    <property type="match status" value="1"/>
</dbReference>
<accession>A0A261STL9</accession>
<dbReference type="RefSeq" id="WP_094824834.1">
    <property type="nucleotide sequence ID" value="NZ_NEVL01000001.1"/>
</dbReference>
<feature type="domain" description="Alpha/beta hydrolase fold-3" evidence="2">
    <location>
        <begin position="79"/>
        <end position="269"/>
    </location>
</feature>